<dbReference type="NCBIfam" id="TIGR00543">
    <property type="entry name" value="isochor_syn"/>
    <property type="match status" value="1"/>
</dbReference>
<evidence type="ECO:0000256" key="4">
    <source>
        <dbReference type="ARBA" id="ARBA00023235"/>
    </source>
</evidence>
<dbReference type="PANTHER" id="PTHR42839">
    <property type="entry name" value="ISOCHORISMATE SYNTHASE ENTC"/>
    <property type="match status" value="1"/>
</dbReference>
<dbReference type="InterPro" id="IPR005801">
    <property type="entry name" value="ADC_synthase"/>
</dbReference>
<comment type="similarity">
    <text evidence="2">Belongs to the isochorismate synthase family.</text>
</comment>
<dbReference type="EC" id="5.4.4.2" evidence="3"/>
<dbReference type="OrthoDB" id="9803598at2"/>
<gene>
    <name evidence="7" type="ORF">SAMN05444972_11243</name>
</gene>
<evidence type="ECO:0000256" key="2">
    <source>
        <dbReference type="ARBA" id="ARBA00005297"/>
    </source>
</evidence>
<accession>A0A1I6TZ62</accession>
<organism evidence="7 8">
    <name type="scientific">Marininema halotolerans</name>
    <dbReference type="NCBI Taxonomy" id="1155944"/>
    <lineage>
        <taxon>Bacteria</taxon>
        <taxon>Bacillati</taxon>
        <taxon>Bacillota</taxon>
        <taxon>Bacilli</taxon>
        <taxon>Bacillales</taxon>
        <taxon>Thermoactinomycetaceae</taxon>
        <taxon>Marininema</taxon>
    </lineage>
</organism>
<protein>
    <recommendedName>
        <fullName evidence="3">isochorismate synthase</fullName>
        <ecNumber evidence="3">5.4.4.2</ecNumber>
    </recommendedName>
    <alternativeName>
        <fullName evidence="5">Isochorismate mutase</fullName>
    </alternativeName>
</protein>
<dbReference type="Proteomes" id="UP000198660">
    <property type="component" value="Unassembled WGS sequence"/>
</dbReference>
<feature type="domain" description="Chorismate-utilising enzyme C-terminal" evidence="6">
    <location>
        <begin position="204"/>
        <end position="456"/>
    </location>
</feature>
<evidence type="ECO:0000313" key="7">
    <source>
        <dbReference type="EMBL" id="SFS94523.1"/>
    </source>
</evidence>
<dbReference type="PANTHER" id="PTHR42839:SF1">
    <property type="entry name" value="ISOCHORISMATE SYNTHASE MENF"/>
    <property type="match status" value="1"/>
</dbReference>
<dbReference type="InterPro" id="IPR015890">
    <property type="entry name" value="Chorismate_C"/>
</dbReference>
<dbReference type="InterPro" id="IPR004561">
    <property type="entry name" value="IsoChor_synthase"/>
</dbReference>
<keyword evidence="4" id="KW-0413">Isomerase</keyword>
<evidence type="ECO:0000256" key="3">
    <source>
        <dbReference type="ARBA" id="ARBA00012824"/>
    </source>
</evidence>
<keyword evidence="8" id="KW-1185">Reference proteome</keyword>
<dbReference type="GO" id="GO:0008909">
    <property type="term" value="F:isochorismate synthase activity"/>
    <property type="evidence" value="ECO:0007669"/>
    <property type="project" value="UniProtKB-EC"/>
</dbReference>
<dbReference type="RefSeq" id="WP_091838634.1">
    <property type="nucleotide sequence ID" value="NZ_FPAA01000012.1"/>
</dbReference>
<name>A0A1I6TZ62_9BACL</name>
<evidence type="ECO:0000256" key="5">
    <source>
        <dbReference type="ARBA" id="ARBA00041564"/>
    </source>
</evidence>
<evidence type="ECO:0000313" key="8">
    <source>
        <dbReference type="Proteomes" id="UP000198660"/>
    </source>
</evidence>
<dbReference type="AlphaFoldDB" id="A0A1I6TZ62"/>
<dbReference type="GO" id="GO:0009697">
    <property type="term" value="P:salicylic acid biosynthetic process"/>
    <property type="evidence" value="ECO:0007669"/>
    <property type="project" value="TreeGrafter"/>
</dbReference>
<dbReference type="Pfam" id="PF00425">
    <property type="entry name" value="Chorismate_bind"/>
    <property type="match status" value="1"/>
</dbReference>
<comment type="catalytic activity">
    <reaction evidence="1">
        <text>chorismate = isochorismate</text>
        <dbReference type="Rhea" id="RHEA:18985"/>
        <dbReference type="ChEBI" id="CHEBI:29748"/>
        <dbReference type="ChEBI" id="CHEBI:29780"/>
        <dbReference type="EC" id="5.4.4.2"/>
    </reaction>
</comment>
<proteinExistence type="inferred from homology"/>
<evidence type="ECO:0000256" key="1">
    <source>
        <dbReference type="ARBA" id="ARBA00000799"/>
    </source>
</evidence>
<evidence type="ECO:0000259" key="6">
    <source>
        <dbReference type="Pfam" id="PF00425"/>
    </source>
</evidence>
<dbReference type="EMBL" id="FPAA01000012">
    <property type="protein sequence ID" value="SFS94523.1"/>
    <property type="molecule type" value="Genomic_DNA"/>
</dbReference>
<reference evidence="8" key="1">
    <citation type="submission" date="2016-10" db="EMBL/GenBank/DDBJ databases">
        <authorList>
            <person name="Varghese N."/>
            <person name="Submissions S."/>
        </authorList>
    </citation>
    <scope>NUCLEOTIDE SEQUENCE [LARGE SCALE GENOMIC DNA]</scope>
    <source>
        <strain evidence="8">DSM 45789</strain>
    </source>
</reference>
<sequence length="466" mass="52466">MTVVKQLANWEQLTQGAYQAKHMGQSILVSHTQRIDSWDPLSFFAKAGTLFQGKRSFWSDASQGMVLVGVGETLVFDEKGSAKEHRFAAVERKWQEWVAHAIMTEGHGPGTGPVIIGGFSFDPNKKRTDLWKGYQEASLIVPRWLLTINESGHWLTVNIVLEPDEDLTQLKEQLNYERQLLEEAVERNSFSKGTPFVTEEVAPDAWKQSIVLATREIQKGTLKKVVLARELRLTGERNFSPEGTLASLHANQPDSYLFAIERGDGCFVGASPERLVKREGRKLLSNCIAGSIGRGVGIAEDIALGEELLQDQKNREEHDFVVQMIREAFCQESEDVDVPEEPILHKLRYIQHLFTPVTGWAREGTSLLSMVHRLHPTPALGGWPWSESLSWIREQEVLDRGWYAAPIGWMDAKGDGEFCVAIRSGLLRGKQASLFAGCGVVEESDPEKEYEETRWKFRPMLSALDH</sequence>
<dbReference type="Gene3D" id="3.60.120.10">
    <property type="entry name" value="Anthranilate synthase"/>
    <property type="match status" value="1"/>
</dbReference>
<dbReference type="SUPFAM" id="SSF56322">
    <property type="entry name" value="ADC synthase"/>
    <property type="match status" value="1"/>
</dbReference>